<sequence>MISFCAGGNLKVKVKSDLSGEMQIYEKKMKRKSGGIFFGSGLKAEYESELLIKERFYTFQNITKISPPGLRFLQYQEENDTAHSFMVVIDTSNKSKLIEALGIKKEEIQNLISEAKSRDDLMRFNTLSEHIQIELYLPYQIKAIKFTEHRTPGEWTARSEGNGKVVINIPLYSCWENEYPLTEIQITYKD</sequence>
<dbReference type="OrthoDB" id="338455at2"/>
<evidence type="ECO:0000313" key="2">
    <source>
        <dbReference type="Proteomes" id="UP000297693"/>
    </source>
</evidence>
<protein>
    <submittedName>
        <fullName evidence="1">Uncharacterized protein</fullName>
    </submittedName>
</protein>
<dbReference type="InterPro" id="IPR058178">
    <property type="entry name" value="LBF_1134-like"/>
</dbReference>
<evidence type="ECO:0000313" key="1">
    <source>
        <dbReference type="EMBL" id="TGL56737.1"/>
    </source>
</evidence>
<dbReference type="NCBIfam" id="NF047759">
    <property type="entry name" value="LBF_1134_fam"/>
    <property type="match status" value="1"/>
</dbReference>
<gene>
    <name evidence="1" type="ORF">EHQ58_15665</name>
</gene>
<name>A0A4R9JYZ5_9LEPT</name>
<accession>A0A4R9JYZ5</accession>
<dbReference type="AlphaFoldDB" id="A0A4R9JYZ5"/>
<dbReference type="EMBL" id="RQGD01000045">
    <property type="protein sequence ID" value="TGL56737.1"/>
    <property type="molecule type" value="Genomic_DNA"/>
</dbReference>
<reference evidence="1" key="1">
    <citation type="journal article" date="2019" name="PLoS Negl. Trop. Dis.">
        <title>Revisiting the worldwide diversity of Leptospira species in the environment.</title>
        <authorList>
            <person name="Vincent A.T."/>
            <person name="Schiettekatte O."/>
            <person name="Bourhy P."/>
            <person name="Veyrier F.J."/>
            <person name="Picardeau M."/>
        </authorList>
    </citation>
    <scope>NUCLEOTIDE SEQUENCE [LARGE SCALE GENOMIC DNA]</scope>
    <source>
        <strain evidence="1">201702476</strain>
    </source>
</reference>
<dbReference type="Proteomes" id="UP000297693">
    <property type="component" value="Unassembled WGS sequence"/>
</dbReference>
<organism evidence="1 2">
    <name type="scientific">Leptospira ognonensis</name>
    <dbReference type="NCBI Taxonomy" id="2484945"/>
    <lineage>
        <taxon>Bacteria</taxon>
        <taxon>Pseudomonadati</taxon>
        <taxon>Spirochaetota</taxon>
        <taxon>Spirochaetia</taxon>
        <taxon>Leptospirales</taxon>
        <taxon>Leptospiraceae</taxon>
        <taxon>Leptospira</taxon>
    </lineage>
</organism>
<proteinExistence type="predicted"/>
<keyword evidence="2" id="KW-1185">Reference proteome</keyword>
<comment type="caution">
    <text evidence="1">The sequence shown here is derived from an EMBL/GenBank/DDBJ whole genome shotgun (WGS) entry which is preliminary data.</text>
</comment>